<keyword evidence="6 8" id="KW-0472">Membrane</keyword>
<feature type="transmembrane region" description="Helical" evidence="8">
    <location>
        <begin position="57"/>
        <end position="76"/>
    </location>
</feature>
<evidence type="ECO:0000256" key="5">
    <source>
        <dbReference type="ARBA" id="ARBA00022989"/>
    </source>
</evidence>
<dbReference type="PANTHER" id="PTHR30561">
    <property type="entry name" value="SMR FAMILY PROTON-DEPENDENT DRUG EFFLUX TRANSPORTER SUGE"/>
    <property type="match status" value="1"/>
</dbReference>
<dbReference type="InterPro" id="IPR045324">
    <property type="entry name" value="Small_multidrug_res"/>
</dbReference>
<dbReference type="PANTHER" id="PTHR30561:SF0">
    <property type="entry name" value="GUANIDINIUM EXPORTER"/>
    <property type="match status" value="1"/>
</dbReference>
<evidence type="ECO:0000313" key="10">
    <source>
        <dbReference type="Proteomes" id="UP000190637"/>
    </source>
</evidence>
<dbReference type="InterPro" id="IPR037185">
    <property type="entry name" value="EmrE-like"/>
</dbReference>
<organism evidence="9 10">
    <name type="scientific">Marinactinospora thermotolerans DSM 45154</name>
    <dbReference type="NCBI Taxonomy" id="1122192"/>
    <lineage>
        <taxon>Bacteria</taxon>
        <taxon>Bacillati</taxon>
        <taxon>Actinomycetota</taxon>
        <taxon>Actinomycetes</taxon>
        <taxon>Streptosporangiales</taxon>
        <taxon>Nocardiopsidaceae</taxon>
        <taxon>Marinactinospora</taxon>
    </lineage>
</organism>
<keyword evidence="5 8" id="KW-1133">Transmembrane helix</keyword>
<name>A0A1T4T5T7_9ACTN</name>
<keyword evidence="2" id="KW-0813">Transport</keyword>
<proteinExistence type="inferred from homology"/>
<evidence type="ECO:0000313" key="9">
    <source>
        <dbReference type="EMBL" id="SKA35802.1"/>
    </source>
</evidence>
<reference evidence="9 10" key="1">
    <citation type="submission" date="2017-02" db="EMBL/GenBank/DDBJ databases">
        <authorList>
            <person name="Peterson S.W."/>
        </authorList>
    </citation>
    <scope>NUCLEOTIDE SEQUENCE [LARGE SCALE GENOMIC DNA]</scope>
    <source>
        <strain evidence="9 10">DSM 45154</strain>
    </source>
</reference>
<dbReference type="SUPFAM" id="SSF103481">
    <property type="entry name" value="Multidrug resistance efflux transporter EmrE"/>
    <property type="match status" value="1"/>
</dbReference>
<dbReference type="EMBL" id="FUWS01000015">
    <property type="protein sequence ID" value="SKA35802.1"/>
    <property type="molecule type" value="Genomic_DNA"/>
</dbReference>
<sequence>MAWFVLIISALLEAVWATALGQSEGFTKLVPSLVFVAALIPGMATLAYVAKRIPMSTAYAVWAGLGAAFTVAWSMLTGGEPATALRLALLAGIVGSVVGLKLLKPTAPEEAAKTPTR</sequence>
<feature type="transmembrane region" description="Helical" evidence="8">
    <location>
        <begin position="33"/>
        <end position="50"/>
    </location>
</feature>
<dbReference type="Pfam" id="PF00893">
    <property type="entry name" value="Multi_Drug_Res"/>
    <property type="match status" value="1"/>
</dbReference>
<comment type="similarity">
    <text evidence="7">Belongs to the drug/metabolite transporter (DMT) superfamily. Small multidrug resistance (SMR) (TC 2.A.7.1) family.</text>
</comment>
<dbReference type="GO" id="GO:0022857">
    <property type="term" value="F:transmembrane transporter activity"/>
    <property type="evidence" value="ECO:0007669"/>
    <property type="project" value="InterPro"/>
</dbReference>
<evidence type="ECO:0000256" key="4">
    <source>
        <dbReference type="ARBA" id="ARBA00022692"/>
    </source>
</evidence>
<dbReference type="AlphaFoldDB" id="A0A1T4T5T7"/>
<evidence type="ECO:0000256" key="3">
    <source>
        <dbReference type="ARBA" id="ARBA00022475"/>
    </source>
</evidence>
<evidence type="ECO:0000256" key="8">
    <source>
        <dbReference type="SAM" id="Phobius"/>
    </source>
</evidence>
<comment type="subcellular location">
    <subcellularLocation>
        <location evidence="1 7">Cell membrane</location>
        <topology evidence="1 7">Multi-pass membrane protein</topology>
    </subcellularLocation>
</comment>
<keyword evidence="4 7" id="KW-0812">Transmembrane</keyword>
<evidence type="ECO:0000256" key="7">
    <source>
        <dbReference type="RuleBase" id="RU003942"/>
    </source>
</evidence>
<dbReference type="RefSeq" id="WP_078763766.1">
    <property type="nucleotide sequence ID" value="NZ_FUWS01000015.1"/>
</dbReference>
<keyword evidence="3" id="KW-1003">Cell membrane</keyword>
<gene>
    <name evidence="9" type="ORF">SAMN02745673_04541</name>
</gene>
<dbReference type="STRING" id="1122192.SAMN02745673_04541"/>
<evidence type="ECO:0000256" key="1">
    <source>
        <dbReference type="ARBA" id="ARBA00004651"/>
    </source>
</evidence>
<evidence type="ECO:0000256" key="6">
    <source>
        <dbReference type="ARBA" id="ARBA00023136"/>
    </source>
</evidence>
<dbReference type="InterPro" id="IPR000390">
    <property type="entry name" value="Small_drug/metabolite_transptr"/>
</dbReference>
<protein>
    <submittedName>
        <fullName evidence="9">Quaternary ammonium compound-resistance protein SugE</fullName>
    </submittedName>
</protein>
<feature type="transmembrane region" description="Helical" evidence="8">
    <location>
        <begin position="82"/>
        <end position="103"/>
    </location>
</feature>
<evidence type="ECO:0000256" key="2">
    <source>
        <dbReference type="ARBA" id="ARBA00022448"/>
    </source>
</evidence>
<dbReference type="Proteomes" id="UP000190637">
    <property type="component" value="Unassembled WGS sequence"/>
</dbReference>
<dbReference type="GO" id="GO:0005886">
    <property type="term" value="C:plasma membrane"/>
    <property type="evidence" value="ECO:0007669"/>
    <property type="project" value="UniProtKB-SubCell"/>
</dbReference>
<keyword evidence="10" id="KW-1185">Reference proteome</keyword>
<dbReference type="Gene3D" id="1.10.3730.20">
    <property type="match status" value="1"/>
</dbReference>
<accession>A0A1T4T5T7</accession>
<dbReference type="OrthoDB" id="21828at2"/>